<dbReference type="Gene3D" id="3.40.50.2300">
    <property type="match status" value="2"/>
</dbReference>
<feature type="chain" id="PRO_5013075616" evidence="7">
    <location>
        <begin position="30"/>
        <end position="336"/>
    </location>
</feature>
<evidence type="ECO:0000256" key="3">
    <source>
        <dbReference type="ARBA" id="ARBA00022475"/>
    </source>
</evidence>
<keyword evidence="3" id="KW-1003">Cell membrane</keyword>
<dbReference type="Proteomes" id="UP000199754">
    <property type="component" value="Plasmid pSMR1-3"/>
</dbReference>
<accession>A0A221K8A9</accession>
<dbReference type="RefSeq" id="WP_089423225.1">
    <property type="nucleotide sequence ID" value="NZ_CP022418.1"/>
</dbReference>
<dbReference type="PANTHER" id="PTHR34296:SF2">
    <property type="entry name" value="ABC TRANSPORTER GUANOSINE-BINDING PROTEIN NUPN"/>
    <property type="match status" value="1"/>
</dbReference>
<dbReference type="GO" id="GO:0005886">
    <property type="term" value="C:plasma membrane"/>
    <property type="evidence" value="ECO:0007669"/>
    <property type="project" value="UniProtKB-SubCell"/>
</dbReference>
<dbReference type="InterPro" id="IPR050957">
    <property type="entry name" value="BMP_lipoprotein"/>
</dbReference>
<dbReference type="SUPFAM" id="SSF53822">
    <property type="entry name" value="Periplasmic binding protein-like I"/>
    <property type="match status" value="1"/>
</dbReference>
<keyword evidence="4 7" id="KW-0732">Signal</keyword>
<reference evidence="9 10" key="1">
    <citation type="submission" date="2017-07" db="EMBL/GenBank/DDBJ databases">
        <title>Genome Sequence of Sulfitobacter pseudonitzschiae Strain SMR1 Isolated from a culture of the Diatom Skeletonema marinoi.</title>
        <authorList>
            <person name="Topel M."/>
            <person name="Pinder M.I.M."/>
            <person name="Johansson O.N."/>
            <person name="Kourtchenko O."/>
            <person name="Godhe A."/>
            <person name="Clarke A.K."/>
        </authorList>
    </citation>
    <scope>NUCLEOTIDE SEQUENCE [LARGE SCALE GENOMIC DNA]</scope>
    <source>
        <strain evidence="9 10">SMR1</strain>
        <plasmid evidence="9 10">pSMR1-3</plasmid>
    </source>
</reference>
<dbReference type="InterPro" id="IPR003760">
    <property type="entry name" value="PnrA-like"/>
</dbReference>
<dbReference type="PANTHER" id="PTHR34296">
    <property type="entry name" value="TRANSCRIPTIONAL ACTIVATOR PROTEIN MED"/>
    <property type="match status" value="1"/>
</dbReference>
<dbReference type="InterPro" id="IPR028082">
    <property type="entry name" value="Peripla_BP_I"/>
</dbReference>
<evidence type="ECO:0000256" key="4">
    <source>
        <dbReference type="ARBA" id="ARBA00022729"/>
    </source>
</evidence>
<geneLocation type="plasmid" evidence="9 10">
    <name>pSMR1-3</name>
</geneLocation>
<comment type="similarity">
    <text evidence="2">Belongs to the BMP lipoprotein family.</text>
</comment>
<organism evidence="9 10">
    <name type="scientific">Pseudosulfitobacter pseudonitzschiae</name>
    <dbReference type="NCBI Taxonomy" id="1402135"/>
    <lineage>
        <taxon>Bacteria</taxon>
        <taxon>Pseudomonadati</taxon>
        <taxon>Pseudomonadota</taxon>
        <taxon>Alphaproteobacteria</taxon>
        <taxon>Rhodobacterales</taxon>
        <taxon>Roseobacteraceae</taxon>
        <taxon>Pseudosulfitobacter</taxon>
    </lineage>
</organism>
<name>A0A221K8A9_9RHOB</name>
<comment type="subcellular location">
    <subcellularLocation>
        <location evidence="1">Cell membrane</location>
        <topology evidence="1">Lipid-anchor</topology>
    </subcellularLocation>
</comment>
<protein>
    <submittedName>
        <fullName evidence="9">Purine-binding protein</fullName>
    </submittedName>
</protein>
<keyword evidence="10" id="KW-1185">Reference proteome</keyword>
<proteinExistence type="inferred from homology"/>
<evidence type="ECO:0000256" key="6">
    <source>
        <dbReference type="ARBA" id="ARBA00023288"/>
    </source>
</evidence>
<feature type="domain" description="ABC transporter substrate-binding protein PnrA-like" evidence="8">
    <location>
        <begin position="34"/>
        <end position="287"/>
    </location>
</feature>
<evidence type="ECO:0000256" key="2">
    <source>
        <dbReference type="ARBA" id="ARBA00008610"/>
    </source>
</evidence>
<feature type="signal peptide" evidence="7">
    <location>
        <begin position="1"/>
        <end position="29"/>
    </location>
</feature>
<sequence>MQNRRRLVLGITCAAILPCVGFSINAASADTPLRVALIMTGPITDGAWAQLAYEGLSALDEQPGFDTGYAENVSQANLMQVVQGYADDGYDLIIGHGYEFGSAFVEIAPDYPDQNFFASTFKPEGEVPENTRYIDMAYFDAAYGAGVLAALLSKEGKAVGFVGGGDNPTQQRMMATYIGGAEATRPGLIGLGIITGDYDNASKGSEASAAMVARGADVIWHGANVTGLGAIQGAVAQGATVLGCYSDQTEVAPASMGTSFVMNLGWMVNEVAQSVATDTFEGGAEWQPTVTQMWSLTAGSAGDYNPDIVSEDVWADFQTVWTGLGDGSIDVSQLVK</sequence>
<dbReference type="OrthoDB" id="9776364at2"/>
<evidence type="ECO:0000313" key="9">
    <source>
        <dbReference type="EMBL" id="ASM75238.1"/>
    </source>
</evidence>
<dbReference type="Pfam" id="PF02608">
    <property type="entry name" value="Bmp"/>
    <property type="match status" value="1"/>
</dbReference>
<keyword evidence="5" id="KW-0472">Membrane</keyword>
<keyword evidence="6" id="KW-0449">Lipoprotein</keyword>
<gene>
    <name evidence="9" type="ORF">SULPSESMR1_04519</name>
</gene>
<evidence type="ECO:0000256" key="7">
    <source>
        <dbReference type="SAM" id="SignalP"/>
    </source>
</evidence>
<evidence type="ECO:0000259" key="8">
    <source>
        <dbReference type="Pfam" id="PF02608"/>
    </source>
</evidence>
<dbReference type="CDD" id="cd06304">
    <property type="entry name" value="PBP1_BmpA_Med_PnrA-like"/>
    <property type="match status" value="1"/>
</dbReference>
<dbReference type="KEGG" id="spse:SULPSESMR1_04519"/>
<evidence type="ECO:0000313" key="10">
    <source>
        <dbReference type="Proteomes" id="UP000199754"/>
    </source>
</evidence>
<evidence type="ECO:0000256" key="1">
    <source>
        <dbReference type="ARBA" id="ARBA00004193"/>
    </source>
</evidence>
<keyword evidence="9" id="KW-0614">Plasmid</keyword>
<evidence type="ECO:0000256" key="5">
    <source>
        <dbReference type="ARBA" id="ARBA00023136"/>
    </source>
</evidence>
<dbReference type="AlphaFoldDB" id="A0A221K8A9"/>
<dbReference type="EMBL" id="CP022418">
    <property type="protein sequence ID" value="ASM75238.1"/>
    <property type="molecule type" value="Genomic_DNA"/>
</dbReference>